<reference evidence="3" key="2">
    <citation type="submission" date="2020-05" db="UniProtKB">
        <authorList>
            <consortium name="EnsemblMetazoa"/>
        </authorList>
    </citation>
    <scope>IDENTIFICATION</scope>
</reference>
<accession>A0A084W3U0</accession>
<protein>
    <submittedName>
        <fullName evidence="2 3">Uncharacterized protein</fullName>
    </submittedName>
</protein>
<dbReference type="EMBL" id="KE525295">
    <property type="protein sequence ID" value="KFB44884.1"/>
    <property type="molecule type" value="Genomic_DNA"/>
</dbReference>
<evidence type="ECO:0000313" key="2">
    <source>
        <dbReference type="EMBL" id="KFB44884.1"/>
    </source>
</evidence>
<proteinExistence type="predicted"/>
<dbReference type="AlphaFoldDB" id="A0A084W3U0"/>
<gene>
    <name evidence="2" type="ORF">ZHAS_00012794</name>
</gene>
<reference evidence="2 4" key="1">
    <citation type="journal article" date="2014" name="BMC Genomics">
        <title>Genome sequence of Anopheles sinensis provides insight into genetics basis of mosquito competence for malaria parasites.</title>
        <authorList>
            <person name="Zhou D."/>
            <person name="Zhang D."/>
            <person name="Ding G."/>
            <person name="Shi L."/>
            <person name="Hou Q."/>
            <person name="Ye Y."/>
            <person name="Xu Y."/>
            <person name="Zhou H."/>
            <person name="Xiong C."/>
            <person name="Li S."/>
            <person name="Yu J."/>
            <person name="Hong S."/>
            <person name="Yu X."/>
            <person name="Zou P."/>
            <person name="Chen C."/>
            <person name="Chang X."/>
            <person name="Wang W."/>
            <person name="Lv Y."/>
            <person name="Sun Y."/>
            <person name="Ma L."/>
            <person name="Shen B."/>
            <person name="Zhu C."/>
        </authorList>
    </citation>
    <scope>NUCLEOTIDE SEQUENCE [LARGE SCALE GENOMIC DNA]</scope>
</reference>
<dbReference type="VEuPathDB" id="VectorBase:ASIC012794"/>
<dbReference type="EnsemblMetazoa" id="ASIC012794-RA">
    <property type="protein sequence ID" value="ASIC012794-PA"/>
    <property type="gene ID" value="ASIC012794"/>
</dbReference>
<evidence type="ECO:0000256" key="1">
    <source>
        <dbReference type="SAM" id="MobiDB-lite"/>
    </source>
</evidence>
<sequence length="157" mass="17421">MRKHLHGALFVRNQPSLEYPSLASEARWKLHNVRAAGERVPGKELPAWPHRTTESVAGASVERFRSRLDSKPRRPLTLESPGYGDGGMTSASSVRPVWSHGTRRTSSQREANESENETIASHVTEACERRKQKESETNSLTGDVTEGKETVNYGKGP</sequence>
<feature type="compositionally biased region" description="Basic and acidic residues" evidence="1">
    <location>
        <begin position="62"/>
        <end position="72"/>
    </location>
</feature>
<feature type="compositionally biased region" description="Basic and acidic residues" evidence="1">
    <location>
        <begin position="125"/>
        <end position="136"/>
    </location>
</feature>
<dbReference type="Proteomes" id="UP000030765">
    <property type="component" value="Unassembled WGS sequence"/>
</dbReference>
<name>A0A084W3U0_ANOSI</name>
<keyword evidence="4" id="KW-1185">Reference proteome</keyword>
<dbReference type="EMBL" id="ATLV01020140">
    <property type="status" value="NOT_ANNOTATED_CDS"/>
    <property type="molecule type" value="Genomic_DNA"/>
</dbReference>
<organism evidence="2">
    <name type="scientific">Anopheles sinensis</name>
    <name type="common">Mosquito</name>
    <dbReference type="NCBI Taxonomy" id="74873"/>
    <lineage>
        <taxon>Eukaryota</taxon>
        <taxon>Metazoa</taxon>
        <taxon>Ecdysozoa</taxon>
        <taxon>Arthropoda</taxon>
        <taxon>Hexapoda</taxon>
        <taxon>Insecta</taxon>
        <taxon>Pterygota</taxon>
        <taxon>Neoptera</taxon>
        <taxon>Endopterygota</taxon>
        <taxon>Diptera</taxon>
        <taxon>Nematocera</taxon>
        <taxon>Culicoidea</taxon>
        <taxon>Culicidae</taxon>
        <taxon>Anophelinae</taxon>
        <taxon>Anopheles</taxon>
    </lineage>
</organism>
<evidence type="ECO:0000313" key="4">
    <source>
        <dbReference type="Proteomes" id="UP000030765"/>
    </source>
</evidence>
<feature type="region of interest" description="Disordered" evidence="1">
    <location>
        <begin position="44"/>
        <end position="157"/>
    </location>
</feature>
<evidence type="ECO:0000313" key="3">
    <source>
        <dbReference type="EnsemblMetazoa" id="ASIC012794-PA"/>
    </source>
</evidence>